<gene>
    <name evidence="7" type="ORF">BKA67DRAFT_417346</name>
</gene>
<evidence type="ECO:0000313" key="8">
    <source>
        <dbReference type="Proteomes" id="UP000758603"/>
    </source>
</evidence>
<dbReference type="InterPro" id="IPR002100">
    <property type="entry name" value="TF_MADSbox"/>
</dbReference>
<dbReference type="SUPFAM" id="SSF55455">
    <property type="entry name" value="SRF-like"/>
    <property type="match status" value="1"/>
</dbReference>
<dbReference type="EMBL" id="JAGPXC010000009">
    <property type="protein sequence ID" value="KAH6646827.1"/>
    <property type="molecule type" value="Genomic_DNA"/>
</dbReference>
<keyword evidence="5" id="KW-0539">Nucleus</keyword>
<evidence type="ECO:0000256" key="5">
    <source>
        <dbReference type="ARBA" id="ARBA00023242"/>
    </source>
</evidence>
<name>A0A9P8RJ47_9PEZI</name>
<dbReference type="RefSeq" id="XP_045953341.1">
    <property type="nucleotide sequence ID" value="XM_046096792.1"/>
</dbReference>
<dbReference type="Pfam" id="PF00319">
    <property type="entry name" value="SRF-TF"/>
    <property type="match status" value="1"/>
</dbReference>
<keyword evidence="2" id="KW-0805">Transcription regulation</keyword>
<accession>A0A9P8RJ47</accession>
<keyword evidence="4" id="KW-0804">Transcription</keyword>
<dbReference type="GO" id="GO:0005634">
    <property type="term" value="C:nucleus"/>
    <property type="evidence" value="ECO:0007669"/>
    <property type="project" value="UniProtKB-SubCell"/>
</dbReference>
<evidence type="ECO:0000313" key="7">
    <source>
        <dbReference type="EMBL" id="KAH6646827.1"/>
    </source>
</evidence>
<protein>
    <recommendedName>
        <fullName evidence="6">MADS-box domain-containing protein</fullName>
    </recommendedName>
</protein>
<evidence type="ECO:0000256" key="4">
    <source>
        <dbReference type="ARBA" id="ARBA00023163"/>
    </source>
</evidence>
<dbReference type="OrthoDB" id="4763186at2759"/>
<evidence type="ECO:0000256" key="2">
    <source>
        <dbReference type="ARBA" id="ARBA00023015"/>
    </source>
</evidence>
<dbReference type="GO" id="GO:0045944">
    <property type="term" value="P:positive regulation of transcription by RNA polymerase II"/>
    <property type="evidence" value="ECO:0007669"/>
    <property type="project" value="UniProtKB-ARBA"/>
</dbReference>
<dbReference type="GO" id="GO:0046983">
    <property type="term" value="F:protein dimerization activity"/>
    <property type="evidence" value="ECO:0007669"/>
    <property type="project" value="InterPro"/>
</dbReference>
<dbReference type="GO" id="GO:0003677">
    <property type="term" value="F:DNA binding"/>
    <property type="evidence" value="ECO:0007669"/>
    <property type="project" value="UniProtKB-KW"/>
</dbReference>
<proteinExistence type="predicted"/>
<comment type="subcellular location">
    <subcellularLocation>
        <location evidence="1">Nucleus</location>
    </subcellularLocation>
</comment>
<dbReference type="PROSITE" id="PS50066">
    <property type="entry name" value="MADS_BOX_2"/>
    <property type="match status" value="1"/>
</dbReference>
<sequence>MERREAKVCRRALLARARRRRQTLFKKADELRSECDAEVYIVIHKHGRFFTYTSTDNPAWPPSKEHIEMSYPLPIAIGPSSQEVAVLRTRRPGIDEE</sequence>
<feature type="domain" description="MADS-box" evidence="6">
    <location>
        <begin position="19"/>
        <end position="56"/>
    </location>
</feature>
<evidence type="ECO:0000256" key="3">
    <source>
        <dbReference type="ARBA" id="ARBA00023125"/>
    </source>
</evidence>
<dbReference type="InterPro" id="IPR036879">
    <property type="entry name" value="TF_MADSbox_sf"/>
</dbReference>
<dbReference type="Gene3D" id="3.40.1810.10">
    <property type="entry name" value="Transcription factor, MADS-box"/>
    <property type="match status" value="1"/>
</dbReference>
<reference evidence="7" key="1">
    <citation type="journal article" date="2021" name="Nat. Commun.">
        <title>Genetic determinants of endophytism in the Arabidopsis root mycobiome.</title>
        <authorList>
            <person name="Mesny F."/>
            <person name="Miyauchi S."/>
            <person name="Thiergart T."/>
            <person name="Pickel B."/>
            <person name="Atanasova L."/>
            <person name="Karlsson M."/>
            <person name="Huettel B."/>
            <person name="Barry K.W."/>
            <person name="Haridas S."/>
            <person name="Chen C."/>
            <person name="Bauer D."/>
            <person name="Andreopoulos W."/>
            <person name="Pangilinan J."/>
            <person name="LaButti K."/>
            <person name="Riley R."/>
            <person name="Lipzen A."/>
            <person name="Clum A."/>
            <person name="Drula E."/>
            <person name="Henrissat B."/>
            <person name="Kohler A."/>
            <person name="Grigoriev I.V."/>
            <person name="Martin F.M."/>
            <person name="Hacquard S."/>
        </authorList>
    </citation>
    <scope>NUCLEOTIDE SEQUENCE</scope>
    <source>
        <strain evidence="7">MPI-SDFR-AT-0073</strain>
    </source>
</reference>
<keyword evidence="3" id="KW-0238">DNA-binding</keyword>
<organism evidence="7 8">
    <name type="scientific">Truncatella angustata</name>
    <dbReference type="NCBI Taxonomy" id="152316"/>
    <lineage>
        <taxon>Eukaryota</taxon>
        <taxon>Fungi</taxon>
        <taxon>Dikarya</taxon>
        <taxon>Ascomycota</taxon>
        <taxon>Pezizomycotina</taxon>
        <taxon>Sordariomycetes</taxon>
        <taxon>Xylariomycetidae</taxon>
        <taxon>Amphisphaeriales</taxon>
        <taxon>Sporocadaceae</taxon>
        <taxon>Truncatella</taxon>
    </lineage>
</organism>
<dbReference type="Proteomes" id="UP000758603">
    <property type="component" value="Unassembled WGS sequence"/>
</dbReference>
<comment type="caution">
    <text evidence="7">The sequence shown here is derived from an EMBL/GenBank/DDBJ whole genome shotgun (WGS) entry which is preliminary data.</text>
</comment>
<keyword evidence="8" id="KW-1185">Reference proteome</keyword>
<evidence type="ECO:0000256" key="1">
    <source>
        <dbReference type="ARBA" id="ARBA00004123"/>
    </source>
</evidence>
<dbReference type="AlphaFoldDB" id="A0A9P8RJ47"/>
<dbReference type="GeneID" id="70125684"/>
<evidence type="ECO:0000259" key="6">
    <source>
        <dbReference type="PROSITE" id="PS50066"/>
    </source>
</evidence>